<name>A0ABT3BKZ2_9RHOB</name>
<accession>A0ABT3BKZ2</accession>
<organism evidence="1 2">
    <name type="scientific">Roseobacter sinensis</name>
    <dbReference type="NCBI Taxonomy" id="2931391"/>
    <lineage>
        <taxon>Bacteria</taxon>
        <taxon>Pseudomonadati</taxon>
        <taxon>Pseudomonadota</taxon>
        <taxon>Alphaproteobacteria</taxon>
        <taxon>Rhodobacterales</taxon>
        <taxon>Roseobacteraceae</taxon>
        <taxon>Roseobacter</taxon>
    </lineage>
</organism>
<proteinExistence type="predicted"/>
<dbReference type="RefSeq" id="WP_263846456.1">
    <property type="nucleotide sequence ID" value="NZ_JALIEB010000034.1"/>
</dbReference>
<gene>
    <name evidence="1" type="ORF">MUB52_22705</name>
</gene>
<keyword evidence="2" id="KW-1185">Reference proteome</keyword>
<dbReference type="Proteomes" id="UP001208690">
    <property type="component" value="Unassembled WGS sequence"/>
</dbReference>
<sequence length="305" mass="34589">MKSLSQTGTPVSLERYYAGMSPQLLARTRQMWSARGLDLDAAWNNTICRLRGYRTLDQCHDGIDSVPIDGVFMFDQAVIWVASLRETARIAMQLEGTRLTPQQWNALHAVTFRMIEQLDALRLLFLTQLPTSSLQIARSISENVDMALAFLSRPKLARRFVECATVEEANEFWRRHIAGGRAFRAVSEQLYRSGLEFDQCGEYENWRNSVKAILGTAVHTSFRPPALNDGQGSFRQTSDCHYFVTFRLQEMCTYSHVLQKNLREDLDAVASHLATEEGLNLGAWTWHVSEITVDQLSRSLAHGAT</sequence>
<evidence type="ECO:0000313" key="1">
    <source>
        <dbReference type="EMBL" id="MCV3274252.1"/>
    </source>
</evidence>
<dbReference type="EMBL" id="JALIEB010000034">
    <property type="protein sequence ID" value="MCV3274252.1"/>
    <property type="molecule type" value="Genomic_DNA"/>
</dbReference>
<comment type="caution">
    <text evidence="1">The sequence shown here is derived from an EMBL/GenBank/DDBJ whole genome shotgun (WGS) entry which is preliminary data.</text>
</comment>
<protein>
    <submittedName>
        <fullName evidence="1">Uncharacterized protein</fullName>
    </submittedName>
</protein>
<evidence type="ECO:0000313" key="2">
    <source>
        <dbReference type="Proteomes" id="UP001208690"/>
    </source>
</evidence>
<reference evidence="1 2" key="1">
    <citation type="submission" date="2022-04" db="EMBL/GenBank/DDBJ databases">
        <title>Roseobacter sp. WL0113 is a bacterium isolated from neritic sediment.</title>
        <authorList>
            <person name="Wang L."/>
            <person name="He W."/>
            <person name="Zhang D.-F."/>
        </authorList>
    </citation>
    <scope>NUCLEOTIDE SEQUENCE [LARGE SCALE GENOMIC DNA]</scope>
    <source>
        <strain evidence="1 2">WL0113</strain>
    </source>
</reference>